<keyword evidence="3" id="KW-1185">Reference proteome</keyword>
<evidence type="ECO:0000313" key="2">
    <source>
        <dbReference type="EMBL" id="PHJ17731.1"/>
    </source>
</evidence>
<sequence>MHGHSTSSPSGGEVRQRKQATDALSPRAPGNHISRDTSFFRPSPPSGSAGRCHGRSPRDDASLTTERRHPGPARSSLSSSMCGRVLIAEDALKALFHPSRKRAATSAAARASQDTPSSASKPLRPSLIPLSQTEAAESADSSGASGSEHSSQFRADSTAAPVISWVESFLRGDDTCSQKWSGTADDKGERAKKADAGWKRVTKECVQENDVGSLMHSLSRPSALRIPVVATALGLRVQPFWRSGNNRVRREWLKTRALLRRDFKSKHKNATRLLLRDLGRSAGRGELRSGLFPALPPNR</sequence>
<protein>
    <submittedName>
        <fullName evidence="2">Uncharacterized protein</fullName>
    </submittedName>
</protein>
<feature type="region of interest" description="Disordered" evidence="1">
    <location>
        <begin position="1"/>
        <end position="81"/>
    </location>
</feature>
<gene>
    <name evidence="2" type="ORF">CSUI_008444</name>
</gene>
<dbReference type="EMBL" id="MIGC01004727">
    <property type="protein sequence ID" value="PHJ17731.1"/>
    <property type="molecule type" value="Genomic_DNA"/>
</dbReference>
<evidence type="ECO:0000313" key="3">
    <source>
        <dbReference type="Proteomes" id="UP000221165"/>
    </source>
</evidence>
<accession>A0A2C6JNF3</accession>
<feature type="region of interest" description="Disordered" evidence="1">
    <location>
        <begin position="100"/>
        <end position="155"/>
    </location>
</feature>
<feature type="compositionally biased region" description="Basic and acidic residues" evidence="1">
    <location>
        <begin position="56"/>
        <end position="69"/>
    </location>
</feature>
<dbReference type="VEuPathDB" id="ToxoDB:CSUI_008444"/>
<comment type="caution">
    <text evidence="2">The sequence shown here is derived from an EMBL/GenBank/DDBJ whole genome shotgun (WGS) entry which is preliminary data.</text>
</comment>
<dbReference type="Proteomes" id="UP000221165">
    <property type="component" value="Unassembled WGS sequence"/>
</dbReference>
<feature type="compositionally biased region" description="Low complexity" evidence="1">
    <location>
        <begin position="134"/>
        <end position="150"/>
    </location>
</feature>
<dbReference type="GeneID" id="94431788"/>
<evidence type="ECO:0000256" key="1">
    <source>
        <dbReference type="SAM" id="MobiDB-lite"/>
    </source>
</evidence>
<organism evidence="2 3">
    <name type="scientific">Cystoisospora suis</name>
    <dbReference type="NCBI Taxonomy" id="483139"/>
    <lineage>
        <taxon>Eukaryota</taxon>
        <taxon>Sar</taxon>
        <taxon>Alveolata</taxon>
        <taxon>Apicomplexa</taxon>
        <taxon>Conoidasida</taxon>
        <taxon>Coccidia</taxon>
        <taxon>Eucoccidiorida</taxon>
        <taxon>Eimeriorina</taxon>
        <taxon>Sarcocystidae</taxon>
        <taxon>Cystoisospora</taxon>
    </lineage>
</organism>
<dbReference type="AlphaFoldDB" id="A0A2C6JNF3"/>
<proteinExistence type="predicted"/>
<reference evidence="2 3" key="1">
    <citation type="journal article" date="2017" name="Int. J. Parasitol.">
        <title>The genome of the protozoan parasite Cystoisospora suis and a reverse vaccinology approach to identify vaccine candidates.</title>
        <authorList>
            <person name="Palmieri N."/>
            <person name="Shrestha A."/>
            <person name="Ruttkowski B."/>
            <person name="Beck T."/>
            <person name="Vogl C."/>
            <person name="Tomley F."/>
            <person name="Blake D.P."/>
            <person name="Joachim A."/>
        </authorList>
    </citation>
    <scope>NUCLEOTIDE SEQUENCE [LARGE SCALE GENOMIC DNA]</scope>
    <source>
        <strain evidence="2 3">Wien I</strain>
    </source>
</reference>
<dbReference type="RefSeq" id="XP_067919446.1">
    <property type="nucleotide sequence ID" value="XM_068068577.1"/>
</dbReference>
<feature type="compositionally biased region" description="Polar residues" evidence="1">
    <location>
        <begin position="1"/>
        <end position="10"/>
    </location>
</feature>
<name>A0A2C6JNF3_9APIC</name>